<feature type="domain" description="GGDEF" evidence="4">
    <location>
        <begin position="437"/>
        <end position="569"/>
    </location>
</feature>
<proteinExistence type="predicted"/>
<dbReference type="AlphaFoldDB" id="A0A370DFP9"/>
<sequence>MFKFQQDENAKSANQYLDQDINRGLALLVLITVSIVGTSWLFSLPVYFDIKIAAQILPVLFSLTLLFTVTKIQHPLFNKIAPVFAYLFVFFSWSYVIFLNSNLSPVELDSSAIKSALGVQYLGASYSVYLLGLCFLIFWLGRYFKYSLYLSLVSVASLVTLLLLFTDAEILYLLALVLLFVSSAVFSAVSLSGIQTDVSETDIQTYNESIEDTPTDDYFLPSELKEREIKPELDINTLPLNEASITHDWELILRELHTELKNTTDVDQLFKSMLIFLHGAMEFDAAAVGMLQDKSIRKIASLGDDEYLHAKALNWTNQRVKEIFSLREPKLSTQTHLSADTESVTDPMHRLDIPVISNNKVVGLVTLFRDEFVFDIHDVKLAASIVFHSMIALRQARLQDEIKRLSSSSAESKLTLYSREQFVTKVKPVFEKLSRPRECSLFIIELDNLDSVIDTQGRDAGALLFKSASKIVMSHLNQCDVFGRYGKEGFIVLLDETDLMHAKEIAEKIRVKVSQLKLTYQDNVLSTTVSIGLTIVSDPDEGLPSLMRKADMGLFVAKENGSNTIKVSL</sequence>
<dbReference type="InterPro" id="IPR029787">
    <property type="entry name" value="Nucleotide_cyclase"/>
</dbReference>
<dbReference type="GO" id="GO:0052621">
    <property type="term" value="F:diguanylate cyclase activity"/>
    <property type="evidence" value="ECO:0007669"/>
    <property type="project" value="UniProtKB-EC"/>
</dbReference>
<dbReference type="EC" id="2.7.7.65" evidence="1"/>
<dbReference type="Pfam" id="PF00990">
    <property type="entry name" value="GGDEF"/>
    <property type="match status" value="1"/>
</dbReference>
<dbReference type="Proteomes" id="UP000254266">
    <property type="component" value="Unassembled WGS sequence"/>
</dbReference>
<evidence type="ECO:0000256" key="1">
    <source>
        <dbReference type="ARBA" id="ARBA00012528"/>
    </source>
</evidence>
<evidence type="ECO:0000313" key="6">
    <source>
        <dbReference type="Proteomes" id="UP000254266"/>
    </source>
</evidence>
<feature type="transmembrane region" description="Helical" evidence="3">
    <location>
        <begin position="80"/>
        <end position="98"/>
    </location>
</feature>
<dbReference type="PANTHER" id="PTHR45138">
    <property type="entry name" value="REGULATORY COMPONENTS OF SENSORY TRANSDUCTION SYSTEM"/>
    <property type="match status" value="1"/>
</dbReference>
<feature type="transmembrane region" description="Helical" evidence="3">
    <location>
        <begin position="118"/>
        <end position="139"/>
    </location>
</feature>
<keyword evidence="3" id="KW-0472">Membrane</keyword>
<dbReference type="CDD" id="cd01949">
    <property type="entry name" value="GGDEF"/>
    <property type="match status" value="1"/>
</dbReference>
<dbReference type="SMART" id="SM00267">
    <property type="entry name" value="GGDEF"/>
    <property type="match status" value="1"/>
</dbReference>
<dbReference type="EMBL" id="QFXC01000008">
    <property type="protein sequence ID" value="RDH83732.1"/>
    <property type="molecule type" value="Genomic_DNA"/>
</dbReference>
<evidence type="ECO:0000256" key="2">
    <source>
        <dbReference type="ARBA" id="ARBA00034247"/>
    </source>
</evidence>
<dbReference type="InterPro" id="IPR029016">
    <property type="entry name" value="GAF-like_dom_sf"/>
</dbReference>
<feature type="transmembrane region" description="Helical" evidence="3">
    <location>
        <begin position="21"/>
        <end position="42"/>
    </location>
</feature>
<evidence type="ECO:0000256" key="3">
    <source>
        <dbReference type="SAM" id="Phobius"/>
    </source>
</evidence>
<name>A0A370DFP9_9GAMM</name>
<feature type="transmembrane region" description="Helical" evidence="3">
    <location>
        <begin position="171"/>
        <end position="191"/>
    </location>
</feature>
<comment type="caution">
    <text evidence="5">The sequence shown here is derived from an EMBL/GenBank/DDBJ whole genome shotgun (WGS) entry which is preliminary data.</text>
</comment>
<organism evidence="5 6">
    <name type="scientific">endosymbiont of Galathealinum brachiosum</name>
    <dbReference type="NCBI Taxonomy" id="2200906"/>
    <lineage>
        <taxon>Bacteria</taxon>
        <taxon>Pseudomonadati</taxon>
        <taxon>Pseudomonadota</taxon>
        <taxon>Gammaproteobacteria</taxon>
        <taxon>sulfur-oxidizing symbionts</taxon>
    </lineage>
</organism>
<evidence type="ECO:0000259" key="4">
    <source>
        <dbReference type="PROSITE" id="PS50887"/>
    </source>
</evidence>
<comment type="catalytic activity">
    <reaction evidence="2">
        <text>2 GTP = 3',3'-c-di-GMP + 2 diphosphate</text>
        <dbReference type="Rhea" id="RHEA:24898"/>
        <dbReference type="ChEBI" id="CHEBI:33019"/>
        <dbReference type="ChEBI" id="CHEBI:37565"/>
        <dbReference type="ChEBI" id="CHEBI:58805"/>
        <dbReference type="EC" id="2.7.7.65"/>
    </reaction>
</comment>
<dbReference type="InterPro" id="IPR043128">
    <property type="entry name" value="Rev_trsase/Diguanyl_cyclase"/>
</dbReference>
<feature type="transmembrane region" description="Helical" evidence="3">
    <location>
        <begin position="48"/>
        <end position="68"/>
    </location>
</feature>
<feature type="transmembrane region" description="Helical" evidence="3">
    <location>
        <begin position="146"/>
        <end position="165"/>
    </location>
</feature>
<dbReference type="SUPFAM" id="SSF55073">
    <property type="entry name" value="Nucleotide cyclase"/>
    <property type="match status" value="1"/>
</dbReference>
<keyword evidence="3" id="KW-0812">Transmembrane</keyword>
<dbReference type="SUPFAM" id="SSF55781">
    <property type="entry name" value="GAF domain-like"/>
    <property type="match status" value="1"/>
</dbReference>
<dbReference type="PANTHER" id="PTHR45138:SF9">
    <property type="entry name" value="DIGUANYLATE CYCLASE DGCM-RELATED"/>
    <property type="match status" value="1"/>
</dbReference>
<dbReference type="InterPro" id="IPR000160">
    <property type="entry name" value="GGDEF_dom"/>
</dbReference>
<dbReference type="Gene3D" id="3.30.450.40">
    <property type="match status" value="1"/>
</dbReference>
<dbReference type="NCBIfam" id="TIGR00254">
    <property type="entry name" value="GGDEF"/>
    <property type="match status" value="1"/>
</dbReference>
<gene>
    <name evidence="5" type="ORF">DIZ80_06210</name>
</gene>
<dbReference type="PROSITE" id="PS50887">
    <property type="entry name" value="GGDEF"/>
    <property type="match status" value="1"/>
</dbReference>
<dbReference type="Gene3D" id="3.30.70.270">
    <property type="match status" value="1"/>
</dbReference>
<keyword evidence="3" id="KW-1133">Transmembrane helix</keyword>
<evidence type="ECO:0000313" key="5">
    <source>
        <dbReference type="EMBL" id="RDH83732.1"/>
    </source>
</evidence>
<reference evidence="5 6" key="1">
    <citation type="journal article" date="2018" name="ISME J.">
        <title>Endosymbiont genomes yield clues of tubeworm success.</title>
        <authorList>
            <person name="Li Y."/>
            <person name="Liles M.R."/>
            <person name="Halanych K.M."/>
        </authorList>
    </citation>
    <scope>NUCLEOTIDE SEQUENCE [LARGE SCALE GENOMIC DNA]</scope>
    <source>
        <strain evidence="5">A1464</strain>
    </source>
</reference>
<dbReference type="InterPro" id="IPR050469">
    <property type="entry name" value="Diguanylate_Cyclase"/>
</dbReference>
<keyword evidence="6" id="KW-1185">Reference proteome</keyword>
<protein>
    <recommendedName>
        <fullName evidence="1">diguanylate cyclase</fullName>
        <ecNumber evidence="1">2.7.7.65</ecNumber>
    </recommendedName>
</protein>
<accession>A0A370DFP9</accession>